<keyword evidence="2" id="KW-0812">Transmembrane</keyword>
<proteinExistence type="predicted"/>
<protein>
    <recommendedName>
        <fullName evidence="5">DNA-binding protein</fullName>
    </recommendedName>
</protein>
<accession>A0AAW6TXP1</accession>
<reference evidence="3" key="1">
    <citation type="submission" date="2023-05" db="EMBL/GenBank/DDBJ databases">
        <title>Anaerotaeda fermentans gen. nov., sp. nov., a novel anaerobic planctomycete of the new family within the order Sedimentisphaerales isolated from Taman Peninsula, Russia.</title>
        <authorList>
            <person name="Khomyakova M.A."/>
            <person name="Merkel A.Y."/>
            <person name="Slobodkin A.I."/>
        </authorList>
    </citation>
    <scope>NUCLEOTIDE SEQUENCE</scope>
    <source>
        <strain evidence="3">M17dextr</strain>
    </source>
</reference>
<comment type="caution">
    <text evidence="3">The sequence shown here is derived from an EMBL/GenBank/DDBJ whole genome shotgun (WGS) entry which is preliminary data.</text>
</comment>
<dbReference type="EMBL" id="JASCXX010000003">
    <property type="protein sequence ID" value="MDI6448233.1"/>
    <property type="molecule type" value="Genomic_DNA"/>
</dbReference>
<dbReference type="RefSeq" id="WP_349243639.1">
    <property type="nucleotide sequence ID" value="NZ_JASCXX010000003.1"/>
</dbReference>
<evidence type="ECO:0000256" key="1">
    <source>
        <dbReference type="SAM" id="MobiDB-lite"/>
    </source>
</evidence>
<feature type="compositionally biased region" description="Basic and acidic residues" evidence="1">
    <location>
        <begin position="407"/>
        <end position="416"/>
    </location>
</feature>
<keyword evidence="2" id="KW-1133">Transmembrane helix</keyword>
<sequence length="428" mass="44814">MAGMFYSLKETAEKLGKTEDEVKQLAEDGKLREFRDGSNLLFKIEEVNALLEEAPDMDLDLGLEPEEAGASTQELLGLEPVADEVAEQEPSFGLEEEETPAADTTGELELSSDAEATSALDLSGDLIEEDESAEAPSEEEDFMMGLADEDASAGEPIDAESEISLAPESGILDSESDITDMDTALTGQGLNVLGESDADYDVTDDSLAETVGPAGTSTEASLEEIEDDVNLDSFGSGSGLLDLSLQADDTSLGGILDEIYTAEGDEGAPAGGGDMVDDMAAEAEHVGAEDAMAAPEPMIAAPAAITQAFVEVPPDTQSNMLGILLFLPLAALLYAAIVVIAAQKGVMPTILESIQGVVWYILAGAAVISVLVTGASFVVGGEKKPKAPKAAKTKKEKKPKEKKAKKEKPAKAEKPKKEKKPLFGKKKA</sequence>
<keyword evidence="4" id="KW-1185">Reference proteome</keyword>
<feature type="transmembrane region" description="Helical" evidence="2">
    <location>
        <begin position="321"/>
        <end position="342"/>
    </location>
</feature>
<feature type="region of interest" description="Disordered" evidence="1">
    <location>
        <begin position="81"/>
        <end position="116"/>
    </location>
</feature>
<evidence type="ECO:0000313" key="3">
    <source>
        <dbReference type="EMBL" id="MDI6448233.1"/>
    </source>
</evidence>
<feature type="region of interest" description="Disordered" evidence="1">
    <location>
        <begin position="382"/>
        <end position="428"/>
    </location>
</feature>
<dbReference type="AlphaFoldDB" id="A0AAW6TXP1"/>
<keyword evidence="2" id="KW-0472">Membrane</keyword>
<evidence type="ECO:0008006" key="5">
    <source>
        <dbReference type="Google" id="ProtNLM"/>
    </source>
</evidence>
<organism evidence="3 4">
    <name type="scientific">Anaerobaca lacustris</name>
    <dbReference type="NCBI Taxonomy" id="3044600"/>
    <lineage>
        <taxon>Bacteria</taxon>
        <taxon>Pseudomonadati</taxon>
        <taxon>Planctomycetota</taxon>
        <taxon>Phycisphaerae</taxon>
        <taxon>Sedimentisphaerales</taxon>
        <taxon>Anaerobacaceae</taxon>
        <taxon>Anaerobaca</taxon>
    </lineage>
</organism>
<name>A0AAW6TXP1_9BACT</name>
<evidence type="ECO:0000256" key="2">
    <source>
        <dbReference type="SAM" id="Phobius"/>
    </source>
</evidence>
<gene>
    <name evidence="3" type="ORF">QJ522_04185</name>
</gene>
<evidence type="ECO:0000313" key="4">
    <source>
        <dbReference type="Proteomes" id="UP001431776"/>
    </source>
</evidence>
<feature type="transmembrane region" description="Helical" evidence="2">
    <location>
        <begin position="357"/>
        <end position="379"/>
    </location>
</feature>
<feature type="compositionally biased region" description="Basic residues" evidence="1">
    <location>
        <begin position="386"/>
        <end position="406"/>
    </location>
</feature>
<dbReference type="Proteomes" id="UP001431776">
    <property type="component" value="Unassembled WGS sequence"/>
</dbReference>
<feature type="compositionally biased region" description="Basic residues" evidence="1">
    <location>
        <begin position="417"/>
        <end position="428"/>
    </location>
</feature>